<accession>A0ABS4K1M1</accession>
<evidence type="ECO:0000313" key="2">
    <source>
        <dbReference type="Proteomes" id="UP001519308"/>
    </source>
</evidence>
<proteinExistence type="predicted"/>
<gene>
    <name evidence="1" type="ORF">J2Z44_001468</name>
</gene>
<dbReference type="RefSeq" id="WP_278245318.1">
    <property type="nucleotide sequence ID" value="NZ_JAGGLL010000009.1"/>
</dbReference>
<organism evidence="1 2">
    <name type="scientific">Clostridium punense</name>
    <dbReference type="NCBI Taxonomy" id="1054297"/>
    <lineage>
        <taxon>Bacteria</taxon>
        <taxon>Bacillati</taxon>
        <taxon>Bacillota</taxon>
        <taxon>Clostridia</taxon>
        <taxon>Eubacteriales</taxon>
        <taxon>Clostridiaceae</taxon>
        <taxon>Clostridium</taxon>
    </lineage>
</organism>
<name>A0ABS4K1M1_9CLOT</name>
<comment type="caution">
    <text evidence="1">The sequence shown here is derived from an EMBL/GenBank/DDBJ whole genome shotgun (WGS) entry which is preliminary data.</text>
</comment>
<dbReference type="EMBL" id="JAGGLL010000009">
    <property type="protein sequence ID" value="MBP2021672.1"/>
    <property type="molecule type" value="Genomic_DNA"/>
</dbReference>
<evidence type="ECO:0000313" key="1">
    <source>
        <dbReference type="EMBL" id="MBP2021672.1"/>
    </source>
</evidence>
<dbReference type="Proteomes" id="UP001519308">
    <property type="component" value="Unassembled WGS sequence"/>
</dbReference>
<protein>
    <submittedName>
        <fullName evidence="1">Uncharacterized protein</fullName>
    </submittedName>
</protein>
<keyword evidence="2" id="KW-1185">Reference proteome</keyword>
<sequence length="43" mass="4841">MSFMKKLIIGLLLIVGFAGIPSLEPDTLNRFNTGRLQVMNYMP</sequence>
<reference evidence="1 2" key="1">
    <citation type="submission" date="2021-03" db="EMBL/GenBank/DDBJ databases">
        <title>Genomic Encyclopedia of Type Strains, Phase IV (KMG-IV): sequencing the most valuable type-strain genomes for metagenomic binning, comparative biology and taxonomic classification.</title>
        <authorList>
            <person name="Goeker M."/>
        </authorList>
    </citation>
    <scope>NUCLEOTIDE SEQUENCE [LARGE SCALE GENOMIC DNA]</scope>
    <source>
        <strain evidence="1 2">DSM 28650</strain>
    </source>
</reference>